<dbReference type="RefSeq" id="XP_007772640.1">
    <property type="nucleotide sequence ID" value="XM_007774450.1"/>
</dbReference>
<dbReference type="AlphaFoldDB" id="A0A5M3MDW0"/>
<reference evidence="24" key="1">
    <citation type="journal article" date="2012" name="Science">
        <title>The Paleozoic origin of enzymatic lignin decomposition reconstructed from 31 fungal genomes.</title>
        <authorList>
            <person name="Floudas D."/>
            <person name="Binder M."/>
            <person name="Riley R."/>
            <person name="Barry K."/>
            <person name="Blanchette R.A."/>
            <person name="Henrissat B."/>
            <person name="Martinez A.T."/>
            <person name="Otillar R."/>
            <person name="Spatafora J.W."/>
            <person name="Yadav J.S."/>
            <person name="Aerts A."/>
            <person name="Benoit I."/>
            <person name="Boyd A."/>
            <person name="Carlson A."/>
            <person name="Copeland A."/>
            <person name="Coutinho P.M."/>
            <person name="de Vries R.P."/>
            <person name="Ferreira P."/>
            <person name="Findley K."/>
            <person name="Foster B."/>
            <person name="Gaskell J."/>
            <person name="Glotzer D."/>
            <person name="Gorecki P."/>
            <person name="Heitman J."/>
            <person name="Hesse C."/>
            <person name="Hori C."/>
            <person name="Igarashi K."/>
            <person name="Jurgens J.A."/>
            <person name="Kallen N."/>
            <person name="Kersten P."/>
            <person name="Kohler A."/>
            <person name="Kuees U."/>
            <person name="Kumar T.K.A."/>
            <person name="Kuo A."/>
            <person name="LaButti K."/>
            <person name="Larrondo L.F."/>
            <person name="Lindquist E."/>
            <person name="Ling A."/>
            <person name="Lombard V."/>
            <person name="Lucas S."/>
            <person name="Lundell T."/>
            <person name="Martin R."/>
            <person name="McLaughlin D.J."/>
            <person name="Morgenstern I."/>
            <person name="Morin E."/>
            <person name="Murat C."/>
            <person name="Nagy L.G."/>
            <person name="Nolan M."/>
            <person name="Ohm R.A."/>
            <person name="Patyshakuliyeva A."/>
            <person name="Rokas A."/>
            <person name="Ruiz-Duenas F.J."/>
            <person name="Sabat G."/>
            <person name="Salamov A."/>
            <person name="Samejima M."/>
            <person name="Schmutz J."/>
            <person name="Slot J.C."/>
            <person name="St John F."/>
            <person name="Stenlid J."/>
            <person name="Sun H."/>
            <person name="Sun S."/>
            <person name="Syed K."/>
            <person name="Tsang A."/>
            <person name="Wiebenga A."/>
            <person name="Young D."/>
            <person name="Pisabarro A."/>
            <person name="Eastwood D.C."/>
            <person name="Martin F."/>
            <person name="Cullen D."/>
            <person name="Grigoriev I.V."/>
            <person name="Hibbett D.S."/>
        </authorList>
    </citation>
    <scope>NUCLEOTIDE SEQUENCE [LARGE SCALE GENOMIC DNA]</scope>
    <source>
        <strain evidence="24">RWD-64-598 SS2</strain>
    </source>
</reference>
<evidence type="ECO:0000256" key="16">
    <source>
        <dbReference type="ARBA" id="ARBA00023136"/>
    </source>
</evidence>
<feature type="binding site" evidence="19">
    <location>
        <position position="240"/>
    </location>
    <ligand>
        <name>Zn(2+)</name>
        <dbReference type="ChEBI" id="CHEBI:29105"/>
        <label>1</label>
    </ligand>
</feature>
<dbReference type="InterPro" id="IPR036400">
    <property type="entry name" value="Cyt_B5-like_heme/steroid_sf"/>
</dbReference>
<evidence type="ECO:0000256" key="5">
    <source>
        <dbReference type="ARBA" id="ARBA00022516"/>
    </source>
</evidence>
<dbReference type="OrthoDB" id="2204368at2759"/>
<feature type="transmembrane region" description="Helical" evidence="21">
    <location>
        <begin position="217"/>
        <end position="235"/>
    </location>
</feature>
<keyword evidence="17 18" id="KW-0275">Fatty acid biosynthesis</keyword>
<dbReference type="PROSITE" id="PS00191">
    <property type="entry name" value="CYTOCHROME_B5_1"/>
    <property type="match status" value="1"/>
</dbReference>
<keyword evidence="10 18" id="KW-0276">Fatty acid metabolism</keyword>
<evidence type="ECO:0000256" key="20">
    <source>
        <dbReference type="PIRSR" id="PIRSR005149-50"/>
    </source>
</evidence>
<protein>
    <recommendedName>
        <fullName evidence="18">Ceramide very long chain fatty acid hydroxylase</fullName>
        <ecNumber evidence="18">1.-.-.-</ecNumber>
    </recommendedName>
</protein>
<gene>
    <name evidence="23" type="ORF">CONPUDRAFT_129494</name>
</gene>
<keyword evidence="6 20" id="KW-0349">Heme</keyword>
<feature type="binding site" description="axial binding residue" evidence="20">
    <location>
        <position position="69"/>
    </location>
    <ligand>
        <name>heme</name>
        <dbReference type="ChEBI" id="CHEBI:30413"/>
    </ligand>
    <ligandPart>
        <name>Fe</name>
        <dbReference type="ChEBI" id="CHEBI:18248"/>
    </ligandPart>
</feature>
<organism evidence="23 24">
    <name type="scientific">Coniophora puteana (strain RWD-64-598)</name>
    <name type="common">Brown rot fungus</name>
    <dbReference type="NCBI Taxonomy" id="741705"/>
    <lineage>
        <taxon>Eukaryota</taxon>
        <taxon>Fungi</taxon>
        <taxon>Dikarya</taxon>
        <taxon>Basidiomycota</taxon>
        <taxon>Agaricomycotina</taxon>
        <taxon>Agaricomycetes</taxon>
        <taxon>Agaricomycetidae</taxon>
        <taxon>Boletales</taxon>
        <taxon>Coniophorineae</taxon>
        <taxon>Coniophoraceae</taxon>
        <taxon>Coniophora</taxon>
    </lineage>
</organism>
<keyword evidence="11 19" id="KW-0862">Zinc</keyword>
<feature type="binding site" evidence="19">
    <location>
        <position position="341"/>
    </location>
    <ligand>
        <name>Zn(2+)</name>
        <dbReference type="ChEBI" id="CHEBI:29105"/>
        <label>1</label>
    </ligand>
</feature>
<dbReference type="GO" id="GO:0005789">
    <property type="term" value="C:endoplasmic reticulum membrane"/>
    <property type="evidence" value="ECO:0007669"/>
    <property type="project" value="UniProtKB-SubCell"/>
</dbReference>
<keyword evidence="14 18" id="KW-0408">Iron</keyword>
<evidence type="ECO:0000256" key="9">
    <source>
        <dbReference type="ARBA" id="ARBA00022824"/>
    </source>
</evidence>
<keyword evidence="9 18" id="KW-0256">Endoplasmic reticulum</keyword>
<feature type="binding site" description="axial binding residue" evidence="20">
    <location>
        <position position="42"/>
    </location>
    <ligand>
        <name>heme</name>
        <dbReference type="ChEBI" id="CHEBI:30413"/>
    </ligand>
    <ligandPart>
        <name>Fe</name>
        <dbReference type="ChEBI" id="CHEBI:18248"/>
    </ligandPart>
</feature>
<feature type="binding site" evidence="19">
    <location>
        <position position="322"/>
    </location>
    <ligand>
        <name>Zn(2+)</name>
        <dbReference type="ChEBI" id="CHEBI:29105"/>
        <label>1</label>
    </ligand>
</feature>
<dbReference type="PANTHER" id="PTHR12863:SF1">
    <property type="entry name" value="FATTY ACID 2-HYDROXYLASE"/>
    <property type="match status" value="1"/>
</dbReference>
<dbReference type="SUPFAM" id="SSF55856">
    <property type="entry name" value="Cytochrome b5-like heme/steroid binding domain"/>
    <property type="match status" value="1"/>
</dbReference>
<dbReference type="PRINTS" id="PR00363">
    <property type="entry name" value="CYTOCHROMEB5"/>
</dbReference>
<evidence type="ECO:0000256" key="12">
    <source>
        <dbReference type="ARBA" id="ARBA00022989"/>
    </source>
</evidence>
<dbReference type="PIRSF" id="PIRSF005149">
    <property type="entry name" value="IPC-B_HD"/>
    <property type="match status" value="1"/>
</dbReference>
<dbReference type="InterPro" id="IPR006694">
    <property type="entry name" value="Fatty_acid_hydroxylase"/>
</dbReference>
<evidence type="ECO:0000259" key="22">
    <source>
        <dbReference type="PROSITE" id="PS50255"/>
    </source>
</evidence>
<evidence type="ECO:0000256" key="3">
    <source>
        <dbReference type="ARBA" id="ARBA00005189"/>
    </source>
</evidence>
<keyword evidence="24" id="KW-1185">Reference proteome</keyword>
<dbReference type="Pfam" id="PF04116">
    <property type="entry name" value="FA_hydroxylase"/>
    <property type="match status" value="1"/>
</dbReference>
<dbReference type="SMART" id="SM01117">
    <property type="entry name" value="Cyt-b5"/>
    <property type="match status" value="1"/>
</dbReference>
<evidence type="ECO:0000256" key="18">
    <source>
        <dbReference type="PIRNR" id="PIRNR005149"/>
    </source>
</evidence>
<dbReference type="Proteomes" id="UP000053558">
    <property type="component" value="Unassembled WGS sequence"/>
</dbReference>
<accession>A0A5M3MDW0</accession>
<dbReference type="FunFam" id="3.10.120.10:FF:000002">
    <property type="entry name" value="Cytochrome b5 type B"/>
    <property type="match status" value="1"/>
</dbReference>
<keyword evidence="13 18" id="KW-0560">Oxidoreductase</keyword>
<evidence type="ECO:0000256" key="19">
    <source>
        <dbReference type="PIRSR" id="PIRSR005149-1"/>
    </source>
</evidence>
<proteinExistence type="inferred from homology"/>
<comment type="function">
    <text evidence="18">Ceramide hydroxylase involved in the hydroxylation of sphingolipid-associated very long chain fatty acids. Postulated to hydroxylate the very long chain fatty acid of dihydroceramides and phytoceramides at C-2.</text>
</comment>
<feature type="binding site" evidence="19">
    <location>
        <position position="268"/>
    </location>
    <ligand>
        <name>Zn(2+)</name>
        <dbReference type="ChEBI" id="CHEBI:29105"/>
        <label>1</label>
    </ligand>
</feature>
<feature type="binding site" evidence="19">
    <location>
        <position position="345"/>
    </location>
    <ligand>
        <name>Zn(2+)</name>
        <dbReference type="ChEBI" id="CHEBI:29105"/>
        <label>2</label>
    </ligand>
</feature>
<dbReference type="InterPro" id="IPR014430">
    <property type="entry name" value="Scs7"/>
</dbReference>
<feature type="binding site" evidence="19">
    <location>
        <position position="267"/>
    </location>
    <ligand>
        <name>Zn(2+)</name>
        <dbReference type="ChEBI" id="CHEBI:29105"/>
        <label>1</label>
    </ligand>
</feature>
<comment type="pathway">
    <text evidence="2">Sphingolipid metabolism.</text>
</comment>
<evidence type="ECO:0000256" key="4">
    <source>
        <dbReference type="ARBA" id="ARBA00005747"/>
    </source>
</evidence>
<keyword evidence="8 18" id="KW-0479">Metal-binding</keyword>
<evidence type="ECO:0000256" key="6">
    <source>
        <dbReference type="ARBA" id="ARBA00022617"/>
    </source>
</evidence>
<dbReference type="Gene3D" id="3.10.120.10">
    <property type="entry name" value="Cytochrome b5-like heme/steroid binding domain"/>
    <property type="match status" value="1"/>
</dbReference>
<evidence type="ECO:0000256" key="13">
    <source>
        <dbReference type="ARBA" id="ARBA00023002"/>
    </source>
</evidence>
<dbReference type="GO" id="GO:0005506">
    <property type="term" value="F:iron ion binding"/>
    <property type="evidence" value="ECO:0007669"/>
    <property type="project" value="UniProtKB-UniRule"/>
</dbReference>
<evidence type="ECO:0000256" key="21">
    <source>
        <dbReference type="SAM" id="Phobius"/>
    </source>
</evidence>
<evidence type="ECO:0000313" key="23">
    <source>
        <dbReference type="EMBL" id="EIW77227.1"/>
    </source>
</evidence>
<dbReference type="OMA" id="WTIIEYV"/>
<evidence type="ECO:0000256" key="14">
    <source>
        <dbReference type="ARBA" id="ARBA00023004"/>
    </source>
</evidence>
<comment type="subcellular location">
    <subcellularLocation>
        <location evidence="1">Endoplasmic reticulum membrane</location>
        <topology evidence="1">Multi-pass membrane protein</topology>
    </subcellularLocation>
</comment>
<evidence type="ECO:0000256" key="11">
    <source>
        <dbReference type="ARBA" id="ARBA00022833"/>
    </source>
</evidence>
<dbReference type="Pfam" id="PF00173">
    <property type="entry name" value="Cyt-b5"/>
    <property type="match status" value="1"/>
</dbReference>
<dbReference type="InterPro" id="IPR018506">
    <property type="entry name" value="Cyt_B5_heme-BS"/>
</dbReference>
<comment type="caution">
    <text evidence="23">The sequence shown here is derived from an EMBL/GenBank/DDBJ whole genome shotgun (WGS) entry which is preliminary data.</text>
</comment>
<feature type="transmembrane region" description="Helical" evidence="21">
    <location>
        <begin position="169"/>
        <end position="190"/>
    </location>
</feature>
<feature type="binding site" evidence="19">
    <location>
        <position position="245"/>
    </location>
    <ligand>
        <name>Zn(2+)</name>
        <dbReference type="ChEBI" id="CHEBI:29105"/>
        <label>1</label>
    </ligand>
</feature>
<name>A0A5M3MDW0_CONPW</name>
<dbReference type="EMBL" id="JH711584">
    <property type="protein sequence ID" value="EIW77227.1"/>
    <property type="molecule type" value="Genomic_DNA"/>
</dbReference>
<keyword evidence="7 21" id="KW-0812">Transmembrane</keyword>
<evidence type="ECO:0000256" key="15">
    <source>
        <dbReference type="ARBA" id="ARBA00023098"/>
    </source>
</evidence>
<evidence type="ECO:0000256" key="7">
    <source>
        <dbReference type="ARBA" id="ARBA00022692"/>
    </source>
</evidence>
<keyword evidence="5 18" id="KW-0444">Lipid biosynthesis</keyword>
<dbReference type="PROSITE" id="PS50255">
    <property type="entry name" value="CYTOCHROME_B5_2"/>
    <property type="match status" value="1"/>
</dbReference>
<dbReference type="InterPro" id="IPR001199">
    <property type="entry name" value="Cyt_B5-like_heme/steroid-bd"/>
</dbReference>
<dbReference type="GO" id="GO:0020037">
    <property type="term" value="F:heme binding"/>
    <property type="evidence" value="ECO:0007669"/>
    <property type="project" value="InterPro"/>
</dbReference>
<keyword evidence="12 21" id="KW-1133">Transmembrane helix</keyword>
<feature type="transmembrane region" description="Helical" evidence="21">
    <location>
        <begin position="294"/>
        <end position="318"/>
    </location>
</feature>
<feature type="binding site" evidence="19">
    <location>
        <position position="326"/>
    </location>
    <ligand>
        <name>Zn(2+)</name>
        <dbReference type="ChEBI" id="CHEBI:29105"/>
        <label>2</label>
    </ligand>
</feature>
<feature type="domain" description="Cytochrome b5 heme-binding" evidence="22">
    <location>
        <begin position="7"/>
        <end position="86"/>
    </location>
</feature>
<feature type="binding site" evidence="19">
    <location>
        <position position="344"/>
    </location>
    <ligand>
        <name>Zn(2+)</name>
        <dbReference type="ChEBI" id="CHEBI:29105"/>
        <label>1</label>
    </ligand>
</feature>
<sequence length="370" mass="42995">MSLVKRTRIYATEDVTSHKTENSCWITYKGKVYDVTKFLADHPGGEEYILKHGGQDVESVMKDSEEHDHSDAAYQILQEYCIGKLGTNESNLEGEDWIAPDDFEPEVTDTAADFEKNEFLDLRKPLLSQMWNSNFSKSYYLKQVHQPRHLTDSPRLFGWSILEMCTRTVWYVVPFIWLPVAANLFLRSAVQFTRPIPTFLQNPTLPWSLTSEVTTDALVKTVICFFLGNVIWTLLEYGMHRFLFHIDEMLPDHPVALTLHFTVHGVHHYLPMDRLRLVMPPALFFILETPFTRLAYLLFPTAMANGIIAGAFTFYVLYDTMHYALHHTQLPAYLKHMKKYHLAHHYKNFELGFGVTSKIWDYAFNTVIPM</sequence>
<evidence type="ECO:0000256" key="10">
    <source>
        <dbReference type="ARBA" id="ARBA00022832"/>
    </source>
</evidence>
<comment type="cofactor">
    <cofactor evidence="20">
        <name>Fe cation</name>
        <dbReference type="ChEBI" id="CHEBI:24875"/>
    </cofactor>
</comment>
<comment type="cofactor">
    <cofactor evidence="18 19">
        <name>Zn(2+)</name>
        <dbReference type="ChEBI" id="CHEBI:29105"/>
    </cofactor>
    <text evidence="18 19">Binds 2 Zn(2+) ions per subunit that likely form a catalytic dimetal center.</text>
</comment>
<evidence type="ECO:0000256" key="1">
    <source>
        <dbReference type="ARBA" id="ARBA00004477"/>
    </source>
</evidence>
<dbReference type="GeneID" id="19200204"/>
<dbReference type="KEGG" id="cput:CONPUDRAFT_129494"/>
<evidence type="ECO:0000313" key="24">
    <source>
        <dbReference type="Proteomes" id="UP000053558"/>
    </source>
</evidence>
<comment type="pathway">
    <text evidence="3">Lipid metabolism.</text>
</comment>
<evidence type="ECO:0000256" key="2">
    <source>
        <dbReference type="ARBA" id="ARBA00004991"/>
    </source>
</evidence>
<keyword evidence="16 18" id="KW-0472">Membrane</keyword>
<comment type="similarity">
    <text evidence="4 18">Belongs to the sterol desaturase family. SCS7 subfamily.</text>
</comment>
<evidence type="ECO:0000256" key="17">
    <source>
        <dbReference type="ARBA" id="ARBA00023160"/>
    </source>
</evidence>
<evidence type="ECO:0000256" key="8">
    <source>
        <dbReference type="ARBA" id="ARBA00022723"/>
    </source>
</evidence>
<keyword evidence="15 18" id="KW-0443">Lipid metabolism</keyword>
<dbReference type="PANTHER" id="PTHR12863">
    <property type="entry name" value="FATTY ACID HYDROXYLASE"/>
    <property type="match status" value="1"/>
</dbReference>
<dbReference type="GO" id="GO:0080132">
    <property type="term" value="F:fatty acid 2-hydroxylase activity"/>
    <property type="evidence" value="ECO:0007669"/>
    <property type="project" value="InterPro"/>
</dbReference>
<feature type="binding site" evidence="19">
    <location>
        <position position="264"/>
    </location>
    <ligand>
        <name>Zn(2+)</name>
        <dbReference type="ChEBI" id="CHEBI:29105"/>
        <label>1</label>
    </ligand>
</feature>
<dbReference type="GO" id="GO:0006633">
    <property type="term" value="P:fatty acid biosynthetic process"/>
    <property type="evidence" value="ECO:0007669"/>
    <property type="project" value="UniProtKB-KW"/>
</dbReference>
<dbReference type="EC" id="1.-.-.-" evidence="18"/>